<dbReference type="InterPro" id="IPR052340">
    <property type="entry name" value="RNase_Y/CdgJ"/>
</dbReference>
<dbReference type="EMBL" id="CP000931">
    <property type="protein sequence ID" value="ABZ74581.1"/>
    <property type="molecule type" value="Genomic_DNA"/>
</dbReference>
<protein>
    <submittedName>
        <fullName evidence="2">Signal transduction protein</fullName>
    </submittedName>
</protein>
<dbReference type="HOGENOM" id="CLU_060732_0_0_6"/>
<dbReference type="SUPFAM" id="SSF109604">
    <property type="entry name" value="HD-domain/PDEase-like"/>
    <property type="match status" value="1"/>
</dbReference>
<dbReference type="PROSITE" id="PS51833">
    <property type="entry name" value="HDOD"/>
    <property type="match status" value="1"/>
</dbReference>
<evidence type="ECO:0000313" key="2">
    <source>
        <dbReference type="EMBL" id="ABZ74581.1"/>
    </source>
</evidence>
<keyword evidence="3" id="KW-1185">Reference proteome</keyword>
<evidence type="ECO:0000313" key="3">
    <source>
        <dbReference type="Proteomes" id="UP000001317"/>
    </source>
</evidence>
<dbReference type="InterPro" id="IPR003607">
    <property type="entry name" value="HD/PDEase_dom"/>
</dbReference>
<dbReference type="CDD" id="cd00077">
    <property type="entry name" value="HDc"/>
    <property type="match status" value="1"/>
</dbReference>
<proteinExistence type="predicted"/>
<dbReference type="STRING" id="458817.Shal_0005"/>
<evidence type="ECO:0000259" key="1">
    <source>
        <dbReference type="PROSITE" id="PS51833"/>
    </source>
</evidence>
<dbReference type="AlphaFoldDB" id="B0TLA8"/>
<name>B0TLA8_SHEHH</name>
<dbReference type="KEGG" id="shl:Shal_0005"/>
<gene>
    <name evidence="2" type="ordered locus">Shal_0005</name>
</gene>
<dbReference type="PANTHER" id="PTHR33525:SF6">
    <property type="entry name" value="HDOD DOMAIN-CONTAINING PROTEIN"/>
    <property type="match status" value="1"/>
</dbReference>
<sequence>MLYAPIFFNNSGVVISKLFSKALRKLFNIREQVVIERPKSFSGSMDQFQAKQSHAAPITQNQPPLQSNDPVIAIDLSALFYSLLFPSTQLNGTANELEKSVFRRVEAALTSPKAIAERVLKLPTQVAALDQQLADENSDTKALLALIERDPVLSVEVLKLCNSPLFKRSDKEVTSLQQALVQLGREQMRRFVTTAMMRKVIEVKPIYFRRFGSQIWRHSMQVAYLSSELTQDDPDSAFLLGLLHDVGKIAIFKLLLEAFKQAEPGEQPCSSLFRQVMTTKSLSLSALLARYWELPSLFEAELSRLAIIDSKPAGGLAEVVWRANLISECSMLFEAGKLQTQQLDRLLFDAAIDRETFEQLHQKLILF</sequence>
<dbReference type="PANTHER" id="PTHR33525">
    <property type="match status" value="1"/>
</dbReference>
<accession>B0TLA8</accession>
<dbReference type="Proteomes" id="UP000001317">
    <property type="component" value="Chromosome"/>
</dbReference>
<dbReference type="Gene3D" id="1.10.3210.10">
    <property type="entry name" value="Hypothetical protein af1432"/>
    <property type="match status" value="1"/>
</dbReference>
<dbReference type="eggNOG" id="COG1639">
    <property type="taxonomic scope" value="Bacteria"/>
</dbReference>
<dbReference type="InterPro" id="IPR013976">
    <property type="entry name" value="HDOD"/>
</dbReference>
<dbReference type="Pfam" id="PF08668">
    <property type="entry name" value="HDOD"/>
    <property type="match status" value="1"/>
</dbReference>
<organism evidence="2 3">
    <name type="scientific">Shewanella halifaxensis (strain HAW-EB4)</name>
    <dbReference type="NCBI Taxonomy" id="458817"/>
    <lineage>
        <taxon>Bacteria</taxon>
        <taxon>Pseudomonadati</taxon>
        <taxon>Pseudomonadota</taxon>
        <taxon>Gammaproteobacteria</taxon>
        <taxon>Alteromonadales</taxon>
        <taxon>Shewanellaceae</taxon>
        <taxon>Shewanella</taxon>
    </lineage>
</organism>
<feature type="domain" description="HDOD" evidence="1">
    <location>
        <begin position="119"/>
        <end position="308"/>
    </location>
</feature>
<reference evidence="2" key="1">
    <citation type="submission" date="2008-01" db="EMBL/GenBank/DDBJ databases">
        <title>Complete sequence of Shewanella halifaxensis HAW-EB4.</title>
        <authorList>
            <consortium name="US DOE Joint Genome Institute"/>
            <person name="Copeland A."/>
            <person name="Lucas S."/>
            <person name="Lapidus A."/>
            <person name="Glavina del Rio T."/>
            <person name="Dalin E."/>
            <person name="Tice H."/>
            <person name="Bruce D."/>
            <person name="Goodwin L."/>
            <person name="Pitluck S."/>
            <person name="Sims D."/>
            <person name="Brettin T."/>
            <person name="Detter J.C."/>
            <person name="Han C."/>
            <person name="Kuske C.R."/>
            <person name="Schmutz J."/>
            <person name="Larimer F."/>
            <person name="Land M."/>
            <person name="Hauser L."/>
            <person name="Kyrpides N."/>
            <person name="Kim E."/>
            <person name="Zhao J.-S."/>
            <person name="Richardson P."/>
        </authorList>
    </citation>
    <scope>NUCLEOTIDE SEQUENCE [LARGE SCALE GENOMIC DNA]</scope>
    <source>
        <strain evidence="2">HAW-EB4</strain>
    </source>
</reference>